<dbReference type="EMBL" id="AZFI01000042">
    <property type="protein sequence ID" value="KRM28790.1"/>
    <property type="molecule type" value="Genomic_DNA"/>
</dbReference>
<sequence length="71" mass="8070">MDTFNIIIGYLTHEISNAVGENPLLAQKVKEGKLGQKTGEGFYDWTGEQGKETIKYRDEQLLRALARENKN</sequence>
<dbReference type="Gene3D" id="1.10.1040.10">
    <property type="entry name" value="N-(1-d-carboxylethyl)-l-norvaline Dehydrogenase, domain 2"/>
    <property type="match status" value="1"/>
</dbReference>
<dbReference type="Proteomes" id="UP000051217">
    <property type="component" value="Unassembled WGS sequence"/>
</dbReference>
<dbReference type="SUPFAM" id="SSF48179">
    <property type="entry name" value="6-phosphogluconate dehydrogenase C-terminal domain-like"/>
    <property type="match status" value="1"/>
</dbReference>
<keyword evidence="2" id="KW-1185">Reference proteome</keyword>
<protein>
    <recommendedName>
        <fullName evidence="3">3-hydroxyacyl-CoA dehydrogenase C-terminal domain-containing protein</fullName>
    </recommendedName>
</protein>
<accession>A0ABR5PKS8</accession>
<name>A0ABR5PKS8_9LACO</name>
<evidence type="ECO:0000313" key="2">
    <source>
        <dbReference type="Proteomes" id="UP000051217"/>
    </source>
</evidence>
<dbReference type="InterPro" id="IPR008927">
    <property type="entry name" value="6-PGluconate_DH-like_C_sf"/>
</dbReference>
<proteinExistence type="predicted"/>
<evidence type="ECO:0000313" key="1">
    <source>
        <dbReference type="EMBL" id="KRM28790.1"/>
    </source>
</evidence>
<comment type="caution">
    <text evidence="1">The sequence shown here is derived from an EMBL/GenBank/DDBJ whole genome shotgun (WGS) entry which is preliminary data.</text>
</comment>
<dbReference type="InterPro" id="IPR013328">
    <property type="entry name" value="6PGD_dom2"/>
</dbReference>
<organism evidence="1 2">
    <name type="scientific">Ligilactobacillus acidipiscis DSM 15836</name>
    <dbReference type="NCBI Taxonomy" id="1423716"/>
    <lineage>
        <taxon>Bacteria</taxon>
        <taxon>Bacillati</taxon>
        <taxon>Bacillota</taxon>
        <taxon>Bacilli</taxon>
        <taxon>Lactobacillales</taxon>
        <taxon>Lactobacillaceae</taxon>
        <taxon>Ligilactobacillus</taxon>
    </lineage>
</organism>
<evidence type="ECO:0008006" key="3">
    <source>
        <dbReference type="Google" id="ProtNLM"/>
    </source>
</evidence>
<reference evidence="1 2" key="1">
    <citation type="journal article" date="2015" name="Genome Announc.">
        <title>Expanding the biotechnology potential of lactobacilli through comparative genomics of 213 strains and associated genera.</title>
        <authorList>
            <person name="Sun Z."/>
            <person name="Harris H.M."/>
            <person name="McCann A."/>
            <person name="Guo C."/>
            <person name="Argimon S."/>
            <person name="Zhang W."/>
            <person name="Yang X."/>
            <person name="Jeffery I.B."/>
            <person name="Cooney J.C."/>
            <person name="Kagawa T.F."/>
            <person name="Liu W."/>
            <person name="Song Y."/>
            <person name="Salvetti E."/>
            <person name="Wrobel A."/>
            <person name="Rasinkangas P."/>
            <person name="Parkhill J."/>
            <person name="Rea M.C."/>
            <person name="O'Sullivan O."/>
            <person name="Ritari J."/>
            <person name="Douillard F.P."/>
            <person name="Paul Ross R."/>
            <person name="Yang R."/>
            <person name="Briner A.E."/>
            <person name="Felis G.E."/>
            <person name="de Vos W.M."/>
            <person name="Barrangou R."/>
            <person name="Klaenhammer T.R."/>
            <person name="Caufield P.W."/>
            <person name="Cui Y."/>
            <person name="Zhang H."/>
            <person name="O'Toole P.W."/>
        </authorList>
    </citation>
    <scope>NUCLEOTIDE SEQUENCE [LARGE SCALE GENOMIC DNA]</scope>
    <source>
        <strain evidence="1 2">DSM 15836</strain>
    </source>
</reference>
<gene>
    <name evidence="1" type="ORF">FC65_GL001585</name>
</gene>